<gene>
    <name evidence="1" type="ORF">ECRASSUSDP1_LOCUS6647</name>
</gene>
<protein>
    <submittedName>
        <fullName evidence="1">Uncharacterized protein</fullName>
    </submittedName>
</protein>
<dbReference type="Proteomes" id="UP001295684">
    <property type="component" value="Unassembled WGS sequence"/>
</dbReference>
<keyword evidence="2" id="KW-1185">Reference proteome</keyword>
<sequence length="451" mass="52302">MNSSNWRGYSQLFTEAKSVDNRFVKQDYKDGLHPKVKKIKAREVNLFKNDPIKIRIIQSRPFNKACVIQIRFTSNCWITNNQEFLKYKKDLEKKVRIERNNFKSQKKERQILQSSKIPLPDKFNVNQLLRRITTLMVDKKINDHKLQSQQSSVFNPQRFISPRASDKKKLLFSQSLRAGAISLPKKAQGRSNGYTEALRKNNNRQSRFRPLKEKAPKKLNLKNLNMDLNVIGAGSIQKDTGDKFKLIWDSKKVKMYQQKLSVINSRKGSGTPSNFGEDYSKIKLKQDSFQVKLVPKFLESGITKISKILDDSADANGKSIQELITDNFGIKSTPYHKYFNESVEKSRAESEHSEEQEAKGVLKKREKGLFKELEQKFSKIARSNVSARDIQKSCAYDLKFHNLLKRICGDHTKKQFSRHLKMLEFSNGYQVSKRSTTASRSKPLRHLFKSL</sequence>
<comment type="caution">
    <text evidence="1">The sequence shown here is derived from an EMBL/GenBank/DDBJ whole genome shotgun (WGS) entry which is preliminary data.</text>
</comment>
<reference evidence="1" key="1">
    <citation type="submission" date="2023-07" db="EMBL/GenBank/DDBJ databases">
        <authorList>
            <consortium name="AG Swart"/>
            <person name="Singh M."/>
            <person name="Singh A."/>
            <person name="Seah K."/>
            <person name="Emmerich C."/>
        </authorList>
    </citation>
    <scope>NUCLEOTIDE SEQUENCE</scope>
    <source>
        <strain evidence="1">DP1</strain>
    </source>
</reference>
<proteinExistence type="predicted"/>
<organism evidence="1 2">
    <name type="scientific">Euplotes crassus</name>
    <dbReference type="NCBI Taxonomy" id="5936"/>
    <lineage>
        <taxon>Eukaryota</taxon>
        <taxon>Sar</taxon>
        <taxon>Alveolata</taxon>
        <taxon>Ciliophora</taxon>
        <taxon>Intramacronucleata</taxon>
        <taxon>Spirotrichea</taxon>
        <taxon>Hypotrichia</taxon>
        <taxon>Euplotida</taxon>
        <taxon>Euplotidae</taxon>
        <taxon>Moneuplotes</taxon>
    </lineage>
</organism>
<name>A0AAD1XBX0_EUPCR</name>
<dbReference type="AlphaFoldDB" id="A0AAD1XBX0"/>
<evidence type="ECO:0000313" key="1">
    <source>
        <dbReference type="EMBL" id="CAI2365297.1"/>
    </source>
</evidence>
<dbReference type="EMBL" id="CAMPGE010006453">
    <property type="protein sequence ID" value="CAI2365297.1"/>
    <property type="molecule type" value="Genomic_DNA"/>
</dbReference>
<accession>A0AAD1XBX0</accession>
<evidence type="ECO:0000313" key="2">
    <source>
        <dbReference type="Proteomes" id="UP001295684"/>
    </source>
</evidence>